<dbReference type="GeneID" id="8098756"/>
<dbReference type="AlphaFoldDB" id="B8MP84"/>
<dbReference type="OrthoDB" id="76567at2759"/>
<dbReference type="Proteomes" id="UP000001745">
    <property type="component" value="Unassembled WGS sequence"/>
</dbReference>
<dbReference type="InParanoid" id="B8MP84"/>
<organism evidence="1 2">
    <name type="scientific">Talaromyces stipitatus (strain ATCC 10500 / CBS 375.48 / QM 6759 / NRRL 1006)</name>
    <name type="common">Penicillium stipitatum</name>
    <dbReference type="NCBI Taxonomy" id="441959"/>
    <lineage>
        <taxon>Eukaryota</taxon>
        <taxon>Fungi</taxon>
        <taxon>Dikarya</taxon>
        <taxon>Ascomycota</taxon>
        <taxon>Pezizomycotina</taxon>
        <taxon>Eurotiomycetes</taxon>
        <taxon>Eurotiomycetidae</taxon>
        <taxon>Eurotiales</taxon>
        <taxon>Trichocomaceae</taxon>
        <taxon>Talaromyces</taxon>
        <taxon>Talaromyces sect. Talaromyces</taxon>
    </lineage>
</organism>
<dbReference type="EMBL" id="EQ962658">
    <property type="protein sequence ID" value="EED14323.1"/>
    <property type="molecule type" value="Genomic_DNA"/>
</dbReference>
<name>B8MP84_TALSN</name>
<dbReference type="PhylomeDB" id="B8MP84"/>
<reference evidence="2" key="1">
    <citation type="journal article" date="2015" name="Genome Announc.">
        <title>Genome sequence of the AIDS-associated pathogen Penicillium marneffei (ATCC18224) and its near taxonomic relative Talaromyces stipitatus (ATCC10500).</title>
        <authorList>
            <person name="Nierman W.C."/>
            <person name="Fedorova-Abrams N.D."/>
            <person name="Andrianopoulos A."/>
        </authorList>
    </citation>
    <scope>NUCLEOTIDE SEQUENCE [LARGE SCALE GENOMIC DNA]</scope>
    <source>
        <strain evidence="2">ATCC 10500 / CBS 375.48 / QM 6759 / NRRL 1006</strain>
    </source>
</reference>
<evidence type="ECO:0000313" key="1">
    <source>
        <dbReference type="EMBL" id="EED14323.1"/>
    </source>
</evidence>
<keyword evidence="2" id="KW-1185">Reference proteome</keyword>
<dbReference type="HOGENOM" id="CLU_2039638_0_0_1"/>
<dbReference type="RefSeq" id="XP_002486561.1">
    <property type="nucleotide sequence ID" value="XM_002486516.1"/>
</dbReference>
<sequence length="121" mass="13750">MSLMDRRVRALQENIKLNSAGASAQKTMAQNCKKPLGLSPNTAQYEHRNKKEFFLNRDRELSVFDTSREGSDYIVFTGLNETTFNHDCDDNSLGTLGFKTFYPGLELLLVKMELRTHGFAP</sequence>
<accession>B8MP84</accession>
<protein>
    <submittedName>
        <fullName evidence="1">Uncharacterized protein</fullName>
    </submittedName>
</protein>
<dbReference type="VEuPathDB" id="FungiDB:TSTA_105350"/>
<proteinExistence type="predicted"/>
<evidence type="ECO:0000313" key="2">
    <source>
        <dbReference type="Proteomes" id="UP000001745"/>
    </source>
</evidence>
<gene>
    <name evidence="1" type="ORF">TSTA_105350</name>
</gene>